<dbReference type="InterPro" id="IPR036388">
    <property type="entry name" value="WH-like_DNA-bd_sf"/>
</dbReference>
<sequence>MIEFRLIGPVELWVEQRRVDLGPARQRGILAALLVEPERATSIQLLIDRVWGDSPPGDARGVIYTYIARLRRLLADATEHTGTPVSVHRDPAGYRIDIGPDMVDLFRFRRLLERARTAPADDPRRRDWLSQALALWRGDALAGLNSDWAERFRESLLPQKYEALTEWADTELGLGRTDSVVGPLRQALLEAPLSEPLHERLLYALYSGGRRAEALNQYEYMRRTLASELGADPGPGLQSMQHLMLQGKPLTSLYCPVAVGAGRPEVRHEGSGALSGTGPSAADALPGVPAQRPGEAAPVPAAPVTSGPDLLPMGYADFCGRDQETEWVCAELTSDATGMAPLVAISGGPGVGKSALAINTGHRLRRSFPDGRLYVDLRGSGTRPADPRDVLGRLLRALGTDAAAIPESLDERAEVYRNRLTGCRVLVVLDDARDEEQVQPLLPGGPGCAVMVTSRTLLSGLAGARFTLLRELLPAQGVEMLARIVGRARVQREQQAAVGLARYCCGLPLTLRAVANRLISHPHWTLRRMLERISDEDHRLDELAYGTLDLRASLELSYRRLTPAASRLLRRLGTVHGGAGQTLVPGPDLGPDDAAYADAFDQLVDHHFLQVAGQDSAGRILYRLQDLHRIYARAVARRGPVLCGGIRPAPLDVGPESLSA</sequence>
<dbReference type="SUPFAM" id="SSF52540">
    <property type="entry name" value="P-loop containing nucleoside triphosphate hydrolases"/>
    <property type="match status" value="1"/>
</dbReference>
<keyword evidence="4 6" id="KW-0238">DNA-binding</keyword>
<dbReference type="Gene3D" id="1.25.40.10">
    <property type="entry name" value="Tetratricopeptide repeat domain"/>
    <property type="match status" value="1"/>
</dbReference>
<dbReference type="Proteomes" id="UP000316603">
    <property type="component" value="Unassembled WGS sequence"/>
</dbReference>
<evidence type="ECO:0000259" key="8">
    <source>
        <dbReference type="PROSITE" id="PS51755"/>
    </source>
</evidence>
<dbReference type="InterPro" id="IPR002182">
    <property type="entry name" value="NB-ARC"/>
</dbReference>
<evidence type="ECO:0000256" key="6">
    <source>
        <dbReference type="PROSITE-ProRule" id="PRU01091"/>
    </source>
</evidence>
<evidence type="ECO:0000256" key="2">
    <source>
        <dbReference type="ARBA" id="ARBA00023012"/>
    </source>
</evidence>
<dbReference type="PROSITE" id="PS51755">
    <property type="entry name" value="OMPR_PHOB"/>
    <property type="match status" value="1"/>
</dbReference>
<dbReference type="CDD" id="cd15831">
    <property type="entry name" value="BTAD"/>
    <property type="match status" value="1"/>
</dbReference>
<evidence type="ECO:0000256" key="1">
    <source>
        <dbReference type="ARBA" id="ARBA00005820"/>
    </source>
</evidence>
<feature type="DNA-binding region" description="OmpR/PhoB-type" evidence="6">
    <location>
        <begin position="1"/>
        <end position="98"/>
    </location>
</feature>
<evidence type="ECO:0000256" key="5">
    <source>
        <dbReference type="ARBA" id="ARBA00023163"/>
    </source>
</evidence>
<dbReference type="Gene3D" id="3.40.50.300">
    <property type="entry name" value="P-loop containing nucleotide triphosphate hydrolases"/>
    <property type="match status" value="1"/>
</dbReference>
<keyword evidence="10" id="KW-1185">Reference proteome</keyword>
<dbReference type="GO" id="GO:0000160">
    <property type="term" value="P:phosphorelay signal transduction system"/>
    <property type="evidence" value="ECO:0007669"/>
    <property type="project" value="UniProtKB-KW"/>
</dbReference>
<reference evidence="9 10" key="1">
    <citation type="submission" date="2019-06" db="EMBL/GenBank/DDBJ databases">
        <title>Sequencing the genomes of 1000 actinobacteria strains.</title>
        <authorList>
            <person name="Klenk H.-P."/>
        </authorList>
    </citation>
    <scope>NUCLEOTIDE SEQUENCE [LARGE SCALE GENOMIC DNA]</scope>
    <source>
        <strain evidence="9 10">DSM 41695</strain>
    </source>
</reference>
<dbReference type="Pfam" id="PF03704">
    <property type="entry name" value="BTAD"/>
    <property type="match status" value="1"/>
</dbReference>
<name>A0A561TCD1_9ACTN</name>
<feature type="region of interest" description="Disordered" evidence="7">
    <location>
        <begin position="266"/>
        <end position="306"/>
    </location>
</feature>
<dbReference type="InterPro" id="IPR016032">
    <property type="entry name" value="Sig_transdc_resp-reg_C-effctor"/>
</dbReference>
<evidence type="ECO:0000256" key="7">
    <source>
        <dbReference type="SAM" id="MobiDB-lite"/>
    </source>
</evidence>
<dbReference type="SMART" id="SM00862">
    <property type="entry name" value="Trans_reg_C"/>
    <property type="match status" value="1"/>
</dbReference>
<dbReference type="PANTHER" id="PTHR35807">
    <property type="entry name" value="TRANSCRIPTIONAL REGULATOR REDD-RELATED"/>
    <property type="match status" value="1"/>
</dbReference>
<keyword evidence="3" id="KW-0805">Transcription regulation</keyword>
<dbReference type="PANTHER" id="PTHR35807:SF1">
    <property type="entry name" value="TRANSCRIPTIONAL REGULATOR REDD"/>
    <property type="match status" value="1"/>
</dbReference>
<dbReference type="Gene3D" id="1.10.10.10">
    <property type="entry name" value="Winged helix-like DNA-binding domain superfamily/Winged helix DNA-binding domain"/>
    <property type="match status" value="1"/>
</dbReference>
<dbReference type="GO" id="GO:0043531">
    <property type="term" value="F:ADP binding"/>
    <property type="evidence" value="ECO:0007669"/>
    <property type="project" value="InterPro"/>
</dbReference>
<evidence type="ECO:0000256" key="4">
    <source>
        <dbReference type="ARBA" id="ARBA00023125"/>
    </source>
</evidence>
<accession>A0A561TCD1</accession>
<dbReference type="EMBL" id="VIWV01000001">
    <property type="protein sequence ID" value="TWF84769.1"/>
    <property type="molecule type" value="Genomic_DNA"/>
</dbReference>
<dbReference type="InterPro" id="IPR005158">
    <property type="entry name" value="BTAD"/>
</dbReference>
<feature type="domain" description="OmpR/PhoB-type" evidence="8">
    <location>
        <begin position="1"/>
        <end position="98"/>
    </location>
</feature>
<dbReference type="Pfam" id="PF00486">
    <property type="entry name" value="Trans_reg_C"/>
    <property type="match status" value="1"/>
</dbReference>
<organism evidence="9 10">
    <name type="scientific">Streptomyces capillispiralis</name>
    <dbReference type="NCBI Taxonomy" id="68182"/>
    <lineage>
        <taxon>Bacteria</taxon>
        <taxon>Bacillati</taxon>
        <taxon>Actinomycetota</taxon>
        <taxon>Actinomycetes</taxon>
        <taxon>Kitasatosporales</taxon>
        <taxon>Streptomycetaceae</taxon>
        <taxon>Streptomyces</taxon>
    </lineage>
</organism>
<comment type="caution">
    <text evidence="9">The sequence shown here is derived from an EMBL/GenBank/DDBJ whole genome shotgun (WGS) entry which is preliminary data.</text>
</comment>
<comment type="similarity">
    <text evidence="1">Belongs to the AfsR/DnrI/RedD regulatory family.</text>
</comment>
<dbReference type="InterPro" id="IPR011990">
    <property type="entry name" value="TPR-like_helical_dom_sf"/>
</dbReference>
<dbReference type="RefSeq" id="WP_167531716.1">
    <property type="nucleotide sequence ID" value="NZ_BNCE01000025.1"/>
</dbReference>
<evidence type="ECO:0000313" key="9">
    <source>
        <dbReference type="EMBL" id="TWF84769.1"/>
    </source>
</evidence>
<evidence type="ECO:0000256" key="3">
    <source>
        <dbReference type="ARBA" id="ARBA00023015"/>
    </source>
</evidence>
<keyword evidence="5" id="KW-0804">Transcription</keyword>
<keyword evidence="2" id="KW-0902">Two-component regulatory system</keyword>
<protein>
    <submittedName>
        <fullName evidence="9">DNA-binding SARP family transcriptional activator</fullName>
    </submittedName>
</protein>
<dbReference type="InterPro" id="IPR001867">
    <property type="entry name" value="OmpR/PhoB-type_DNA-bd"/>
</dbReference>
<dbReference type="InterPro" id="IPR051677">
    <property type="entry name" value="AfsR-DnrI-RedD_regulator"/>
</dbReference>
<evidence type="ECO:0000313" key="10">
    <source>
        <dbReference type="Proteomes" id="UP000316603"/>
    </source>
</evidence>
<dbReference type="GO" id="GO:0003677">
    <property type="term" value="F:DNA binding"/>
    <property type="evidence" value="ECO:0007669"/>
    <property type="project" value="UniProtKB-UniRule"/>
</dbReference>
<dbReference type="SUPFAM" id="SSF46894">
    <property type="entry name" value="C-terminal effector domain of the bipartite response regulators"/>
    <property type="match status" value="1"/>
</dbReference>
<dbReference type="InterPro" id="IPR027417">
    <property type="entry name" value="P-loop_NTPase"/>
</dbReference>
<dbReference type="AlphaFoldDB" id="A0A561TCD1"/>
<dbReference type="PRINTS" id="PR00364">
    <property type="entry name" value="DISEASERSIST"/>
</dbReference>
<dbReference type="GO" id="GO:0006355">
    <property type="term" value="P:regulation of DNA-templated transcription"/>
    <property type="evidence" value="ECO:0007669"/>
    <property type="project" value="InterPro"/>
</dbReference>
<dbReference type="SUPFAM" id="SSF48452">
    <property type="entry name" value="TPR-like"/>
    <property type="match status" value="1"/>
</dbReference>
<dbReference type="Pfam" id="PF00931">
    <property type="entry name" value="NB-ARC"/>
    <property type="match status" value="1"/>
</dbReference>
<proteinExistence type="inferred from homology"/>
<gene>
    <name evidence="9" type="ORF">FHX78_111705</name>
</gene>
<dbReference type="SMART" id="SM01043">
    <property type="entry name" value="BTAD"/>
    <property type="match status" value="1"/>
</dbReference>